<evidence type="ECO:0000256" key="1">
    <source>
        <dbReference type="SAM" id="SignalP"/>
    </source>
</evidence>
<sequence length="435" mass="47571">MSSTPSFILMVTALMLNQVASGFQPTCSRWMPNHPRIHPLSMVATTEVVASGGSSSALGRWEEVEGNFVLRPSVEDGPPRALVHFLGGALVGAAPHVTYRYLLERLAEQGYLIVATPHDLSFDHLQTCDTIIARFERIAPTLARTYGALPVVGIGHSLGSLLHLLITSLFPDTPRAANALLSFNNKPVQEAVPLFEEFFAPLCTVMAQKNGTVPSGAEAITLGLRLAKTATEGKLPSDELVGEVLSFLQPRGPFMKNSETELPKITIPAEARQAFEAISGPSTSTLRNAGVLPLMTNSVVILEQIPLLIEEVANGARDFVPPPDSVREAVRKAYRARRTLILEYTDDSLDESDEIEDLLKEAERVIRMKRPMVNIDLQRRTLEGNHATPLLAPPMDLAVRAEDVLGAETAKDRLFYDQADRTVEELVAWLEEGNL</sequence>
<accession>A0A9N8DYM3</accession>
<feature type="chain" id="PRO_5040170452" evidence="1">
    <location>
        <begin position="23"/>
        <end position="435"/>
    </location>
</feature>
<dbReference type="Gene3D" id="3.40.50.1820">
    <property type="entry name" value="alpha/beta hydrolase"/>
    <property type="match status" value="1"/>
</dbReference>
<dbReference type="Proteomes" id="UP001153069">
    <property type="component" value="Unassembled WGS sequence"/>
</dbReference>
<name>A0A9N8DYM3_9STRA</name>
<dbReference type="InterPro" id="IPR010765">
    <property type="entry name" value="DUF1350"/>
</dbReference>
<protein>
    <submittedName>
        <fullName evidence="2">Uncharacterized protein</fullName>
    </submittedName>
</protein>
<dbReference type="OrthoDB" id="4892at2759"/>
<reference evidence="2" key="1">
    <citation type="submission" date="2020-06" db="EMBL/GenBank/DDBJ databases">
        <authorList>
            <consortium name="Plant Systems Biology data submission"/>
        </authorList>
    </citation>
    <scope>NUCLEOTIDE SEQUENCE</scope>
    <source>
        <strain evidence="2">D6</strain>
    </source>
</reference>
<dbReference type="AlphaFoldDB" id="A0A9N8DYM3"/>
<dbReference type="InterPro" id="IPR029058">
    <property type="entry name" value="AB_hydrolase_fold"/>
</dbReference>
<dbReference type="Pfam" id="PF07082">
    <property type="entry name" value="DUF1350"/>
    <property type="match status" value="2"/>
</dbReference>
<evidence type="ECO:0000313" key="3">
    <source>
        <dbReference type="Proteomes" id="UP001153069"/>
    </source>
</evidence>
<feature type="signal peptide" evidence="1">
    <location>
        <begin position="1"/>
        <end position="22"/>
    </location>
</feature>
<keyword evidence="1" id="KW-0732">Signal</keyword>
<dbReference type="EMBL" id="CAICTM010000469">
    <property type="protein sequence ID" value="CAB9511132.1"/>
    <property type="molecule type" value="Genomic_DNA"/>
</dbReference>
<dbReference type="PANTHER" id="PTHR34127">
    <property type="entry name" value="OS04G0405600 PROTEIN"/>
    <property type="match status" value="1"/>
</dbReference>
<organism evidence="2 3">
    <name type="scientific">Seminavis robusta</name>
    <dbReference type="NCBI Taxonomy" id="568900"/>
    <lineage>
        <taxon>Eukaryota</taxon>
        <taxon>Sar</taxon>
        <taxon>Stramenopiles</taxon>
        <taxon>Ochrophyta</taxon>
        <taxon>Bacillariophyta</taxon>
        <taxon>Bacillariophyceae</taxon>
        <taxon>Bacillariophycidae</taxon>
        <taxon>Naviculales</taxon>
        <taxon>Naviculaceae</taxon>
        <taxon>Seminavis</taxon>
    </lineage>
</organism>
<dbReference type="SUPFAM" id="SSF53474">
    <property type="entry name" value="alpha/beta-Hydrolases"/>
    <property type="match status" value="1"/>
</dbReference>
<keyword evidence="3" id="KW-1185">Reference proteome</keyword>
<proteinExistence type="predicted"/>
<comment type="caution">
    <text evidence="2">The sequence shown here is derived from an EMBL/GenBank/DDBJ whole genome shotgun (WGS) entry which is preliminary data.</text>
</comment>
<dbReference type="PANTHER" id="PTHR34127:SF1">
    <property type="entry name" value="OS04G0405600 PROTEIN"/>
    <property type="match status" value="1"/>
</dbReference>
<evidence type="ECO:0000313" key="2">
    <source>
        <dbReference type="EMBL" id="CAB9511132.1"/>
    </source>
</evidence>
<gene>
    <name evidence="2" type="ORF">SEMRO_470_G149400.1</name>
</gene>